<reference evidence="2" key="1">
    <citation type="submission" date="2015-07" db="EMBL/GenBank/DDBJ databases">
        <authorList>
            <person name="Ju K.-S."/>
            <person name="Doroghazi J.R."/>
            <person name="Metcalf W.W."/>
        </authorList>
    </citation>
    <scope>NUCLEOTIDE SEQUENCE [LARGE SCALE GENOMIC DNA]</scope>
    <source>
        <strain evidence="2">NRRL ISP-5002</strain>
    </source>
</reference>
<dbReference type="PATRIC" id="fig|66876.3.peg.7060"/>
<evidence type="ECO:0000313" key="2">
    <source>
        <dbReference type="Proteomes" id="UP000037982"/>
    </source>
</evidence>
<proteinExistence type="predicted"/>
<dbReference type="RefSeq" id="WP_053927039.1">
    <property type="nucleotide sequence ID" value="NZ_LGKG01000169.1"/>
</dbReference>
<protein>
    <submittedName>
        <fullName evidence="1">Uncharacterized protein</fullName>
    </submittedName>
</protein>
<dbReference type="Proteomes" id="UP000037982">
    <property type="component" value="Unassembled WGS sequence"/>
</dbReference>
<dbReference type="EMBL" id="LGKG01000169">
    <property type="protein sequence ID" value="KPC59964.1"/>
    <property type="molecule type" value="Genomic_DNA"/>
</dbReference>
<gene>
    <name evidence="1" type="ORF">ADL29_32040</name>
</gene>
<name>A0A0N0XRM8_9ACTN</name>
<keyword evidence="2" id="KW-1185">Reference proteome</keyword>
<evidence type="ECO:0000313" key="1">
    <source>
        <dbReference type="EMBL" id="KPC59964.1"/>
    </source>
</evidence>
<sequence length="243" mass="27625">MNAQHRHDHDHDGEAPSVHSFILAGRQVIHGYHLAMFGMAEHAYQVVLKYDLPTEIVETYLQDRADRPGSWHAVRNTVDMVLPPIGDGSVTEYRARLDRVTQTGNGEDRIWEPLSGEFTARIKQVLNFRPFSQEDFPPHLTYLIYGEGSEAHIAHRLVKRPHFEQIITLEQVPDGVTQADLASAPEITIPSVPDNGHDGRPWTTRPLPERSYDALLHRETGKPVPIRLDLASERWWNITTLNA</sequence>
<accession>A0A0N0XRM8</accession>
<dbReference type="AlphaFoldDB" id="A0A0N0XRM8"/>
<organism evidence="1 2">
    <name type="scientific">Streptomyces chattanoogensis</name>
    <dbReference type="NCBI Taxonomy" id="66876"/>
    <lineage>
        <taxon>Bacteria</taxon>
        <taxon>Bacillati</taxon>
        <taxon>Actinomycetota</taxon>
        <taxon>Actinomycetes</taxon>
        <taxon>Kitasatosporales</taxon>
        <taxon>Streptomycetaceae</taxon>
        <taxon>Streptomyces</taxon>
    </lineage>
</organism>
<comment type="caution">
    <text evidence="1">The sequence shown here is derived from an EMBL/GenBank/DDBJ whole genome shotgun (WGS) entry which is preliminary data.</text>
</comment>